<evidence type="ECO:0008006" key="4">
    <source>
        <dbReference type="Google" id="ProtNLM"/>
    </source>
</evidence>
<feature type="transmembrane region" description="Helical" evidence="1">
    <location>
        <begin position="7"/>
        <end position="33"/>
    </location>
</feature>
<dbReference type="AlphaFoldDB" id="V9HP74"/>
<keyword evidence="1" id="KW-0472">Membrane</keyword>
<proteinExistence type="predicted"/>
<keyword evidence="1" id="KW-0812">Transmembrane</keyword>
<evidence type="ECO:0000313" key="2">
    <source>
        <dbReference type="EMBL" id="EHL17027.1"/>
    </source>
</evidence>
<evidence type="ECO:0000256" key="1">
    <source>
        <dbReference type="SAM" id="Phobius"/>
    </source>
</evidence>
<evidence type="ECO:0000313" key="3">
    <source>
        <dbReference type="Proteomes" id="UP000017818"/>
    </source>
</evidence>
<gene>
    <name evidence="2" type="ORF">HMPREF9630_01812</name>
</gene>
<comment type="caution">
    <text evidence="2">The sequence shown here is derived from an EMBL/GenBank/DDBJ whole genome shotgun (WGS) entry which is preliminary data.</text>
</comment>
<name>V9HP74_9FIRM</name>
<dbReference type="HOGENOM" id="CLU_1473881_0_0_9"/>
<reference evidence="2 3" key="1">
    <citation type="submission" date="2012-05" db="EMBL/GenBank/DDBJ databases">
        <title>The Genome Sequence of Eubacteriaceae bacterium CM2.</title>
        <authorList>
            <consortium name="The Broad Institute Genome Sequencing Platform"/>
            <person name="Earl A."/>
            <person name="Ward D."/>
            <person name="Feldgarden M."/>
            <person name="Gevers D."/>
            <person name="Sizova M."/>
            <person name="Hazen A."/>
            <person name="Epstein S."/>
            <person name="Walker B."/>
            <person name="Young S.K."/>
            <person name="Zeng Q."/>
            <person name="Gargeya S."/>
            <person name="Fitzgerald M."/>
            <person name="Haas B."/>
            <person name="Abouelleil A."/>
            <person name="Alvarado L."/>
            <person name="Arachchi H.M."/>
            <person name="Berlin A."/>
            <person name="Chapman S.B."/>
            <person name="Goldberg J."/>
            <person name="Griggs A."/>
            <person name="Gujja S."/>
            <person name="Hansen M."/>
            <person name="Howarth C."/>
            <person name="Imamovic A."/>
            <person name="Larimer J."/>
            <person name="McCowen C."/>
            <person name="Montmayeur A."/>
            <person name="Murphy C."/>
            <person name="Neiman D."/>
            <person name="Pearson M."/>
            <person name="Priest M."/>
            <person name="Roberts A."/>
            <person name="Saif S."/>
            <person name="Shea T."/>
            <person name="Sisk P."/>
            <person name="Sykes S."/>
            <person name="Wortman J."/>
            <person name="Nusbaum C."/>
            <person name="Birren B."/>
        </authorList>
    </citation>
    <scope>NUCLEOTIDE SEQUENCE [LARGE SCALE GENOMIC DNA]</scope>
    <source>
        <strain evidence="2 3">CM2</strain>
    </source>
</reference>
<sequence length="183" mass="21459">MRGRLKAFTLIEIICAISLLLLVMTSLMSITVYTLKSVKKFEADVEINQISDNLEYYIKKELKPDRISFIDCNKDEYMVHYQTFTKEGTGNKYKFSDKKLRFVKENSSIMLDTQNDYYIKNGANYIKDVSKEQGSNIIEENIREVKTEFKDSTLYFEIVVFSGEKEQVLKFSIKGLETRKFLK</sequence>
<accession>V9HP74</accession>
<protein>
    <recommendedName>
        <fullName evidence="4">Prepilin-type N-terminal cleavage/methylation domain-containing protein</fullName>
    </recommendedName>
</protein>
<dbReference type="RefSeq" id="WP_009528228.1">
    <property type="nucleotide sequence ID" value="NZ_JH815226.1"/>
</dbReference>
<keyword evidence="1" id="KW-1133">Transmembrane helix</keyword>
<dbReference type="EMBL" id="AFZF02000016">
    <property type="protein sequence ID" value="EHL17027.1"/>
    <property type="molecule type" value="Genomic_DNA"/>
</dbReference>
<organism evidence="2 3">
    <name type="scientific">Peptoanaerobacter stomatis</name>
    <dbReference type="NCBI Taxonomy" id="796937"/>
    <lineage>
        <taxon>Bacteria</taxon>
        <taxon>Bacillati</taxon>
        <taxon>Bacillota</taxon>
        <taxon>Clostridia</taxon>
        <taxon>Peptostreptococcales</taxon>
        <taxon>Filifactoraceae</taxon>
        <taxon>Peptoanaerobacter</taxon>
    </lineage>
</organism>
<dbReference type="Proteomes" id="UP000017818">
    <property type="component" value="Unassembled WGS sequence"/>
</dbReference>